<dbReference type="RefSeq" id="WP_242331260.1">
    <property type="nucleotide sequence ID" value="NZ_CP071872.1"/>
</dbReference>
<keyword evidence="1" id="KW-0732">Signal</keyword>
<evidence type="ECO:0000313" key="2">
    <source>
        <dbReference type="EMBL" id="UNM12647.1"/>
    </source>
</evidence>
<evidence type="ECO:0000313" key="3">
    <source>
        <dbReference type="Proteomes" id="UP000828924"/>
    </source>
</evidence>
<evidence type="ECO:0008006" key="4">
    <source>
        <dbReference type="Google" id="ProtNLM"/>
    </source>
</evidence>
<dbReference type="EMBL" id="CP071872">
    <property type="protein sequence ID" value="UNM12647.1"/>
    <property type="molecule type" value="Genomic_DNA"/>
</dbReference>
<keyword evidence="3" id="KW-1185">Reference proteome</keyword>
<accession>A0ABY3WJ74</accession>
<evidence type="ECO:0000256" key="1">
    <source>
        <dbReference type="SAM" id="SignalP"/>
    </source>
</evidence>
<feature type="signal peptide" evidence="1">
    <location>
        <begin position="1"/>
        <end position="25"/>
    </location>
</feature>
<sequence length="215" mass="21942">MHSAAAALAVASALIAATAAPAASAAPAHPVPAQSAPAGQAAAQARPAFLEPGDLPPYLSSPWIAEPVTAGVPDPLPFCVGEALPASIASHRVFRTDLDAAATQTTVVERDPARARSLAALWARAVRDCAERTEQQNPDITAEGRDYGRVTVGDGAQVYGVHVAHSAGSSNIHLFAVGRDGRTVTVVTWGALGGFEDAPVKGFRKTARTAVGKLA</sequence>
<gene>
    <name evidence="2" type="ORF">J4032_14950</name>
</gene>
<reference evidence="2 3" key="1">
    <citation type="submission" date="2021-03" db="EMBL/GenBank/DDBJ databases">
        <title>Complete genome of Streptomyces formicae strain 1H-GS9 (DSM 100524).</title>
        <authorList>
            <person name="Atanasov K.E."/>
            <person name="Altabella T."/>
            <person name="Ferrer A."/>
        </authorList>
    </citation>
    <scope>NUCLEOTIDE SEQUENCE [LARGE SCALE GENOMIC DNA]</scope>
    <source>
        <strain evidence="2 3">1H-GS9</strain>
    </source>
</reference>
<proteinExistence type="predicted"/>
<organism evidence="2 3">
    <name type="scientific">Streptomyces formicae</name>
    <dbReference type="NCBI Taxonomy" id="1616117"/>
    <lineage>
        <taxon>Bacteria</taxon>
        <taxon>Bacillati</taxon>
        <taxon>Actinomycetota</taxon>
        <taxon>Actinomycetes</taxon>
        <taxon>Kitasatosporales</taxon>
        <taxon>Streptomycetaceae</taxon>
        <taxon>Streptomyces</taxon>
    </lineage>
</organism>
<dbReference type="Proteomes" id="UP000828924">
    <property type="component" value="Chromosome"/>
</dbReference>
<name>A0ABY3WJ74_9ACTN</name>
<feature type="chain" id="PRO_5045582333" description="PknH-like extracellular domain-containing protein" evidence="1">
    <location>
        <begin position="26"/>
        <end position="215"/>
    </location>
</feature>
<protein>
    <recommendedName>
        <fullName evidence="4">PknH-like extracellular domain-containing protein</fullName>
    </recommendedName>
</protein>